<protein>
    <recommendedName>
        <fullName evidence="3">Flagellar FliJ protein</fullName>
    </recommendedName>
</protein>
<evidence type="ECO:0000256" key="7">
    <source>
        <dbReference type="ARBA" id="ARBA00022795"/>
    </source>
</evidence>
<keyword evidence="4" id="KW-0813">Transport</keyword>
<dbReference type="InterPro" id="IPR053716">
    <property type="entry name" value="Flag_assembly_chemotaxis_eff"/>
</dbReference>
<evidence type="ECO:0000256" key="6">
    <source>
        <dbReference type="ARBA" id="ARBA00022500"/>
    </source>
</evidence>
<dbReference type="GO" id="GO:0015031">
    <property type="term" value="P:protein transport"/>
    <property type="evidence" value="ECO:0007669"/>
    <property type="project" value="UniProtKB-KW"/>
</dbReference>
<comment type="caution">
    <text evidence="11">The sequence shown here is derived from an EMBL/GenBank/DDBJ whole genome shotgun (WGS) entry which is preliminary data.</text>
</comment>
<dbReference type="EMBL" id="DTMF01000018">
    <property type="protein sequence ID" value="HGF32865.1"/>
    <property type="molecule type" value="Genomic_DNA"/>
</dbReference>
<organism evidence="11">
    <name type="scientific">Desulfobacca acetoxidans</name>
    <dbReference type="NCBI Taxonomy" id="60893"/>
    <lineage>
        <taxon>Bacteria</taxon>
        <taxon>Pseudomonadati</taxon>
        <taxon>Thermodesulfobacteriota</taxon>
        <taxon>Desulfobaccia</taxon>
        <taxon>Desulfobaccales</taxon>
        <taxon>Desulfobaccaceae</taxon>
        <taxon>Desulfobacca</taxon>
    </lineage>
</organism>
<dbReference type="Pfam" id="PF02050">
    <property type="entry name" value="FliJ"/>
    <property type="match status" value="1"/>
</dbReference>
<evidence type="ECO:0000256" key="9">
    <source>
        <dbReference type="ARBA" id="ARBA00023136"/>
    </source>
</evidence>
<dbReference type="GO" id="GO:0005886">
    <property type="term" value="C:plasma membrane"/>
    <property type="evidence" value="ECO:0007669"/>
    <property type="project" value="UniProtKB-SubCell"/>
</dbReference>
<comment type="subcellular location">
    <subcellularLocation>
        <location evidence="1">Cell membrane</location>
        <topology evidence="1">Peripheral membrane protein</topology>
        <orientation evidence="1">Cytoplasmic side</orientation>
    </subcellularLocation>
</comment>
<keyword evidence="8" id="KW-0653">Protein transport</keyword>
<comment type="similarity">
    <text evidence="2">Belongs to the FliJ family.</text>
</comment>
<gene>
    <name evidence="11" type="primary">fliJ</name>
    <name evidence="11" type="ORF">ENW96_00550</name>
</gene>
<dbReference type="GO" id="GO:0009288">
    <property type="term" value="C:bacterial-type flagellum"/>
    <property type="evidence" value="ECO:0007669"/>
    <property type="project" value="InterPro"/>
</dbReference>
<dbReference type="AlphaFoldDB" id="A0A7C3Z086"/>
<keyword evidence="7" id="KW-1005">Bacterial flagellum biogenesis</keyword>
<accession>A0A7C3Z086</accession>
<dbReference type="Gene3D" id="1.10.287.1700">
    <property type="match status" value="1"/>
</dbReference>
<keyword evidence="6" id="KW-0145">Chemotaxis</keyword>
<dbReference type="InterPro" id="IPR012823">
    <property type="entry name" value="Flagell_FliJ"/>
</dbReference>
<evidence type="ECO:0000256" key="5">
    <source>
        <dbReference type="ARBA" id="ARBA00022475"/>
    </source>
</evidence>
<dbReference type="NCBIfam" id="TIGR02473">
    <property type="entry name" value="flagell_FliJ"/>
    <property type="match status" value="1"/>
</dbReference>
<name>A0A7C3Z086_9BACT</name>
<proteinExistence type="inferred from homology"/>
<evidence type="ECO:0000313" key="11">
    <source>
        <dbReference type="EMBL" id="HGF32865.1"/>
    </source>
</evidence>
<keyword evidence="5" id="KW-1003">Cell membrane</keyword>
<keyword evidence="11" id="KW-0966">Cell projection</keyword>
<keyword evidence="11" id="KW-0282">Flagellum</keyword>
<keyword evidence="11" id="KW-0969">Cilium</keyword>
<evidence type="ECO:0000256" key="10">
    <source>
        <dbReference type="ARBA" id="ARBA00023225"/>
    </source>
</evidence>
<evidence type="ECO:0000256" key="2">
    <source>
        <dbReference type="ARBA" id="ARBA00010004"/>
    </source>
</evidence>
<sequence length="150" mass="17708">MKTSGRFRFPLQTVLKVRILREELARLELAQAQGRLARSRKALAETETYIAGTLGRMKEEAVRNWKASEYQMLFRYLDHLKAARAGWQDQVAQNEAVVKEKMLALEKCHQERQLLENLREKKFVEFRRELTKFLENQSEAMVLARWRPSA</sequence>
<keyword evidence="10" id="KW-1006">Bacterial flagellum protein export</keyword>
<evidence type="ECO:0000256" key="1">
    <source>
        <dbReference type="ARBA" id="ARBA00004413"/>
    </source>
</evidence>
<evidence type="ECO:0000256" key="8">
    <source>
        <dbReference type="ARBA" id="ARBA00022927"/>
    </source>
</evidence>
<reference evidence="11" key="1">
    <citation type="journal article" date="2020" name="mSystems">
        <title>Genome- and Community-Level Interaction Insights into Carbon Utilization and Element Cycling Functions of Hydrothermarchaeota in Hydrothermal Sediment.</title>
        <authorList>
            <person name="Zhou Z."/>
            <person name="Liu Y."/>
            <person name="Xu W."/>
            <person name="Pan J."/>
            <person name="Luo Z.H."/>
            <person name="Li M."/>
        </authorList>
    </citation>
    <scope>NUCLEOTIDE SEQUENCE [LARGE SCALE GENOMIC DNA]</scope>
    <source>
        <strain evidence="11">SpSt-897</strain>
    </source>
</reference>
<evidence type="ECO:0000256" key="3">
    <source>
        <dbReference type="ARBA" id="ARBA00020392"/>
    </source>
</evidence>
<keyword evidence="9" id="KW-0472">Membrane</keyword>
<evidence type="ECO:0000256" key="4">
    <source>
        <dbReference type="ARBA" id="ARBA00022448"/>
    </source>
</evidence>
<dbReference type="GO" id="GO:0044781">
    <property type="term" value="P:bacterial-type flagellum organization"/>
    <property type="evidence" value="ECO:0007669"/>
    <property type="project" value="UniProtKB-KW"/>
</dbReference>
<dbReference type="GO" id="GO:0071973">
    <property type="term" value="P:bacterial-type flagellum-dependent cell motility"/>
    <property type="evidence" value="ECO:0007669"/>
    <property type="project" value="InterPro"/>
</dbReference>
<dbReference type="GO" id="GO:0006935">
    <property type="term" value="P:chemotaxis"/>
    <property type="evidence" value="ECO:0007669"/>
    <property type="project" value="UniProtKB-KW"/>
</dbReference>